<evidence type="ECO:0000313" key="4">
    <source>
        <dbReference type="Proteomes" id="UP000241421"/>
    </source>
</evidence>
<keyword evidence="2" id="KW-0472">Membrane</keyword>
<feature type="region of interest" description="Disordered" evidence="1">
    <location>
        <begin position="1"/>
        <end position="22"/>
    </location>
</feature>
<gene>
    <name evidence="3" type="ORF">C7C56_013475</name>
</gene>
<name>A0A2U2HK41_9BURK</name>
<feature type="compositionally biased region" description="Basic and acidic residues" evidence="1">
    <location>
        <begin position="7"/>
        <end position="22"/>
    </location>
</feature>
<protein>
    <submittedName>
        <fullName evidence="3">Uncharacterized protein</fullName>
    </submittedName>
</protein>
<keyword evidence="2" id="KW-1133">Transmembrane helix</keyword>
<evidence type="ECO:0000256" key="2">
    <source>
        <dbReference type="SAM" id="Phobius"/>
    </source>
</evidence>
<dbReference type="AlphaFoldDB" id="A0A2U2HK41"/>
<feature type="transmembrane region" description="Helical" evidence="2">
    <location>
        <begin position="77"/>
        <end position="107"/>
    </location>
</feature>
<comment type="caution">
    <text evidence="3">The sequence shown here is derived from an EMBL/GenBank/DDBJ whole genome shotgun (WGS) entry which is preliminary data.</text>
</comment>
<dbReference type="EMBL" id="PXWF02000223">
    <property type="protein sequence ID" value="PWF47870.1"/>
    <property type="molecule type" value="Genomic_DNA"/>
</dbReference>
<organism evidence="3 4">
    <name type="scientific">Massilia glaciei</name>
    <dbReference type="NCBI Taxonomy" id="1524097"/>
    <lineage>
        <taxon>Bacteria</taxon>
        <taxon>Pseudomonadati</taxon>
        <taxon>Pseudomonadota</taxon>
        <taxon>Betaproteobacteria</taxon>
        <taxon>Burkholderiales</taxon>
        <taxon>Oxalobacteraceae</taxon>
        <taxon>Telluria group</taxon>
        <taxon>Massilia</taxon>
    </lineage>
</organism>
<accession>A0A2U2HK41</accession>
<keyword evidence="4" id="KW-1185">Reference proteome</keyword>
<sequence>MNTDTLPDARLDASSDAGRDAPPDALCDAIAPAAPTTAARRAALIAQIAAQRQQVSELVAPVAGGALSAMFGGRAKIALAVGGVVLGLIATRPGGAMTLITGAMSAYKMVRGMLQRRALG</sequence>
<proteinExistence type="predicted"/>
<reference evidence="3 4" key="1">
    <citation type="submission" date="2018-04" db="EMBL/GenBank/DDBJ databases">
        <title>Massilia violaceinigra sp. nov., a novel purple-pigmented bacterium isolated from Tianshan glacier, Xinjiang, China.</title>
        <authorList>
            <person name="Wang H."/>
        </authorList>
    </citation>
    <scope>NUCLEOTIDE SEQUENCE [LARGE SCALE GENOMIC DNA]</scope>
    <source>
        <strain evidence="3 4">B448-2</strain>
    </source>
</reference>
<keyword evidence="2" id="KW-0812">Transmembrane</keyword>
<evidence type="ECO:0000313" key="3">
    <source>
        <dbReference type="EMBL" id="PWF47870.1"/>
    </source>
</evidence>
<dbReference type="Proteomes" id="UP000241421">
    <property type="component" value="Unassembled WGS sequence"/>
</dbReference>
<dbReference type="RefSeq" id="WP_106757901.1">
    <property type="nucleotide sequence ID" value="NZ_PXWF02000223.1"/>
</dbReference>
<evidence type="ECO:0000256" key="1">
    <source>
        <dbReference type="SAM" id="MobiDB-lite"/>
    </source>
</evidence>